<dbReference type="EMBL" id="KB469311">
    <property type="protein sequence ID" value="EPQ51358.1"/>
    <property type="molecule type" value="Genomic_DNA"/>
</dbReference>
<feature type="transmembrane region" description="Helical" evidence="1">
    <location>
        <begin position="115"/>
        <end position="134"/>
    </location>
</feature>
<protein>
    <submittedName>
        <fullName evidence="2">Uncharacterized protein</fullName>
    </submittedName>
</protein>
<keyword evidence="1" id="KW-1133">Transmembrane helix</keyword>
<dbReference type="Proteomes" id="UP000030669">
    <property type="component" value="Unassembled WGS sequence"/>
</dbReference>
<feature type="transmembrane region" description="Helical" evidence="1">
    <location>
        <begin position="12"/>
        <end position="36"/>
    </location>
</feature>
<dbReference type="GeneID" id="19302685"/>
<dbReference type="OMA" id="THEPDIW"/>
<dbReference type="KEGG" id="gtr:GLOTRDRAFT_133227"/>
<keyword evidence="1" id="KW-0472">Membrane</keyword>
<evidence type="ECO:0000313" key="2">
    <source>
        <dbReference type="EMBL" id="EPQ51358.1"/>
    </source>
</evidence>
<dbReference type="eggNOG" id="ENOG502SVA4">
    <property type="taxonomic scope" value="Eukaryota"/>
</dbReference>
<feature type="transmembrane region" description="Helical" evidence="1">
    <location>
        <begin position="72"/>
        <end position="95"/>
    </location>
</feature>
<accession>S7PV30</accession>
<gene>
    <name evidence="2" type="ORF">GLOTRDRAFT_133227</name>
</gene>
<keyword evidence="1" id="KW-0812">Transmembrane</keyword>
<sequence length="207" mass="23626">MQMRVHAMYGNSRTILTLFVIMTVGEVSFWIVFLALGGYDGMTARYGNAGTNNPSPGLYFCADGDFAHKHWYAYFDTPILIIEITLVVLALYKAWQQHRGGNPNRLMMMLARESILYFVVVCAIYAVDQVLNFMNRMTLDELVNGYRNAIPVILANRLMISVRVAYYDHDYVDFDVSSRCTLSISNFRHEHGGARPSSAAFELKRRK</sequence>
<evidence type="ECO:0000256" key="1">
    <source>
        <dbReference type="SAM" id="Phobius"/>
    </source>
</evidence>
<dbReference type="HOGENOM" id="CLU_1326497_0_0_1"/>
<keyword evidence="3" id="KW-1185">Reference proteome</keyword>
<evidence type="ECO:0000313" key="3">
    <source>
        <dbReference type="Proteomes" id="UP000030669"/>
    </source>
</evidence>
<reference evidence="2 3" key="1">
    <citation type="journal article" date="2012" name="Science">
        <title>The Paleozoic origin of enzymatic lignin decomposition reconstructed from 31 fungal genomes.</title>
        <authorList>
            <person name="Floudas D."/>
            <person name="Binder M."/>
            <person name="Riley R."/>
            <person name="Barry K."/>
            <person name="Blanchette R.A."/>
            <person name="Henrissat B."/>
            <person name="Martinez A.T."/>
            <person name="Otillar R."/>
            <person name="Spatafora J.W."/>
            <person name="Yadav J.S."/>
            <person name="Aerts A."/>
            <person name="Benoit I."/>
            <person name="Boyd A."/>
            <person name="Carlson A."/>
            <person name="Copeland A."/>
            <person name="Coutinho P.M."/>
            <person name="de Vries R.P."/>
            <person name="Ferreira P."/>
            <person name="Findley K."/>
            <person name="Foster B."/>
            <person name="Gaskell J."/>
            <person name="Glotzer D."/>
            <person name="Gorecki P."/>
            <person name="Heitman J."/>
            <person name="Hesse C."/>
            <person name="Hori C."/>
            <person name="Igarashi K."/>
            <person name="Jurgens J.A."/>
            <person name="Kallen N."/>
            <person name="Kersten P."/>
            <person name="Kohler A."/>
            <person name="Kuees U."/>
            <person name="Kumar T.K.A."/>
            <person name="Kuo A."/>
            <person name="LaButti K."/>
            <person name="Larrondo L.F."/>
            <person name="Lindquist E."/>
            <person name="Ling A."/>
            <person name="Lombard V."/>
            <person name="Lucas S."/>
            <person name="Lundell T."/>
            <person name="Martin R."/>
            <person name="McLaughlin D.J."/>
            <person name="Morgenstern I."/>
            <person name="Morin E."/>
            <person name="Murat C."/>
            <person name="Nagy L.G."/>
            <person name="Nolan M."/>
            <person name="Ohm R.A."/>
            <person name="Patyshakuliyeva A."/>
            <person name="Rokas A."/>
            <person name="Ruiz-Duenas F.J."/>
            <person name="Sabat G."/>
            <person name="Salamov A."/>
            <person name="Samejima M."/>
            <person name="Schmutz J."/>
            <person name="Slot J.C."/>
            <person name="St John F."/>
            <person name="Stenlid J."/>
            <person name="Sun H."/>
            <person name="Sun S."/>
            <person name="Syed K."/>
            <person name="Tsang A."/>
            <person name="Wiebenga A."/>
            <person name="Young D."/>
            <person name="Pisabarro A."/>
            <person name="Eastwood D.C."/>
            <person name="Martin F."/>
            <person name="Cullen D."/>
            <person name="Grigoriev I.V."/>
            <person name="Hibbett D.S."/>
        </authorList>
    </citation>
    <scope>NUCLEOTIDE SEQUENCE [LARGE SCALE GENOMIC DNA]</scope>
    <source>
        <strain evidence="2 3">ATCC 11539</strain>
    </source>
</reference>
<proteinExistence type="predicted"/>
<dbReference type="OrthoDB" id="3256800at2759"/>
<organism evidence="2 3">
    <name type="scientific">Gloeophyllum trabeum (strain ATCC 11539 / FP-39264 / Madison 617)</name>
    <name type="common">Brown rot fungus</name>
    <dbReference type="NCBI Taxonomy" id="670483"/>
    <lineage>
        <taxon>Eukaryota</taxon>
        <taxon>Fungi</taxon>
        <taxon>Dikarya</taxon>
        <taxon>Basidiomycota</taxon>
        <taxon>Agaricomycotina</taxon>
        <taxon>Agaricomycetes</taxon>
        <taxon>Gloeophyllales</taxon>
        <taxon>Gloeophyllaceae</taxon>
        <taxon>Gloeophyllum</taxon>
    </lineage>
</organism>
<name>S7PV30_GLOTA</name>
<dbReference type="AlphaFoldDB" id="S7PV30"/>
<dbReference type="RefSeq" id="XP_007870324.1">
    <property type="nucleotide sequence ID" value="XM_007872133.1"/>
</dbReference>